<feature type="region of interest" description="Disordered" evidence="1">
    <location>
        <begin position="105"/>
        <end position="205"/>
    </location>
</feature>
<keyword evidence="3" id="KW-1185">Reference proteome</keyword>
<reference evidence="2 3" key="1">
    <citation type="submission" date="2024-01" db="EMBL/GenBank/DDBJ databases">
        <title>A draft genome for a cacao thread blight-causing isolate of Paramarasmius palmivorus.</title>
        <authorList>
            <person name="Baruah I.K."/>
            <person name="Bukari Y."/>
            <person name="Amoako-Attah I."/>
            <person name="Meinhardt L.W."/>
            <person name="Bailey B.A."/>
            <person name="Cohen S.P."/>
        </authorList>
    </citation>
    <scope>NUCLEOTIDE SEQUENCE [LARGE SCALE GENOMIC DNA]</scope>
    <source>
        <strain evidence="2 3">GH-12</strain>
    </source>
</reference>
<name>A0AAW0C8C8_9AGAR</name>
<proteinExistence type="predicted"/>
<comment type="caution">
    <text evidence="2">The sequence shown here is derived from an EMBL/GenBank/DDBJ whole genome shotgun (WGS) entry which is preliminary data.</text>
</comment>
<evidence type="ECO:0000313" key="3">
    <source>
        <dbReference type="Proteomes" id="UP001383192"/>
    </source>
</evidence>
<dbReference type="Proteomes" id="UP001383192">
    <property type="component" value="Unassembled WGS sequence"/>
</dbReference>
<evidence type="ECO:0000313" key="2">
    <source>
        <dbReference type="EMBL" id="KAK7035311.1"/>
    </source>
</evidence>
<sequence length="272" mass="30924">MGKIILTYYSISHDNALKVKILEDPAALLISPVDSRHCTDVSTNILQSMPTRRFWHRVFRLGRISIGRELIRIHRLRRTIVPCPSRRNRRRAAIFRAIIQRRRQLMEPAPLDNGHDPDEEEWDSSDQNSGESQHEELVNEEFGIEQDEGDYLHSPDYGDSDEEDRDGSDASHGATNQVYLDSEDDSYFSDENSDSNSDNSSDDTDMDFETMCHLYGITPPSPLFIPFMAPVIPLREHLRVQDQLAAQLHNDSVSPEGANAPADIDVDHLDAI</sequence>
<organism evidence="2 3">
    <name type="scientific">Paramarasmius palmivorus</name>
    <dbReference type="NCBI Taxonomy" id="297713"/>
    <lineage>
        <taxon>Eukaryota</taxon>
        <taxon>Fungi</taxon>
        <taxon>Dikarya</taxon>
        <taxon>Basidiomycota</taxon>
        <taxon>Agaricomycotina</taxon>
        <taxon>Agaricomycetes</taxon>
        <taxon>Agaricomycetidae</taxon>
        <taxon>Agaricales</taxon>
        <taxon>Marasmiineae</taxon>
        <taxon>Marasmiaceae</taxon>
        <taxon>Paramarasmius</taxon>
    </lineage>
</organism>
<dbReference type="EMBL" id="JAYKXP010000054">
    <property type="protein sequence ID" value="KAK7035311.1"/>
    <property type="molecule type" value="Genomic_DNA"/>
</dbReference>
<feature type="region of interest" description="Disordered" evidence="1">
    <location>
        <begin position="250"/>
        <end position="272"/>
    </location>
</feature>
<feature type="compositionally biased region" description="Acidic residues" evidence="1">
    <location>
        <begin position="181"/>
        <end position="193"/>
    </location>
</feature>
<gene>
    <name evidence="2" type="ORF">VNI00_012078</name>
</gene>
<evidence type="ECO:0000256" key="1">
    <source>
        <dbReference type="SAM" id="MobiDB-lite"/>
    </source>
</evidence>
<protein>
    <submittedName>
        <fullName evidence="2">Uncharacterized protein</fullName>
    </submittedName>
</protein>
<accession>A0AAW0C8C8</accession>
<dbReference type="AlphaFoldDB" id="A0AAW0C8C8"/>
<feature type="compositionally biased region" description="Acidic residues" evidence="1">
    <location>
        <begin position="138"/>
        <end position="149"/>
    </location>
</feature>